<reference evidence="2" key="1">
    <citation type="submission" date="2022-10" db="EMBL/GenBank/DDBJ databases">
        <title>Adaptive evolution leads to modifications in subtelomeric GC content in a zoonotic Cryptosporidium species.</title>
        <authorList>
            <person name="Li J."/>
            <person name="Feng Y."/>
            <person name="Xiao L."/>
        </authorList>
    </citation>
    <scope>NUCLEOTIDE SEQUENCE</scope>
    <source>
        <strain evidence="2">33844</strain>
    </source>
</reference>
<feature type="signal peptide" evidence="1">
    <location>
        <begin position="1"/>
        <end position="21"/>
    </location>
</feature>
<dbReference type="AlphaFoldDB" id="A0A9D5DFX7"/>
<name>A0A9D5DFX7_9CRYT</name>
<dbReference type="Proteomes" id="UP001067231">
    <property type="component" value="Unassembled WGS sequence"/>
</dbReference>
<evidence type="ECO:0000313" key="2">
    <source>
        <dbReference type="EMBL" id="KAJ1604780.1"/>
    </source>
</evidence>
<evidence type="ECO:0000256" key="1">
    <source>
        <dbReference type="SAM" id="SignalP"/>
    </source>
</evidence>
<organism evidence="2">
    <name type="scientific">Cryptosporidium canis</name>
    <dbReference type="NCBI Taxonomy" id="195482"/>
    <lineage>
        <taxon>Eukaryota</taxon>
        <taxon>Sar</taxon>
        <taxon>Alveolata</taxon>
        <taxon>Apicomplexa</taxon>
        <taxon>Conoidasida</taxon>
        <taxon>Coccidia</taxon>
        <taxon>Eucoccidiorida</taxon>
        <taxon>Eimeriorina</taxon>
        <taxon>Cryptosporidiidae</taxon>
        <taxon>Cryptosporidium</taxon>
    </lineage>
</organism>
<evidence type="ECO:0008006" key="3">
    <source>
        <dbReference type="Google" id="ProtNLM"/>
    </source>
</evidence>
<feature type="chain" id="PRO_5039609484" description="Signal peptide-containing protein" evidence="1">
    <location>
        <begin position="22"/>
        <end position="236"/>
    </location>
</feature>
<sequence>MRFKLFILLLFDYLCLLRVFAESQSAKDESQPTYATDDINYIITGSCLYTYSKFMSEFKRVSRNSLFWPKLNKNESPGKTKHRFSEKYAMFSSFMAIKKILQIQSKYSVNNDYTDTIAFLRLNIALMRNTLESKLDKMTEDEKAKIFEIEKRVLESNLMLNKYYRNKLSPSGHDKNLFKIFLRFFIYPAYLDIYNYGNIILSRLDQRLQKKVTFINRDITSLRKMFISLFDTVGLH</sequence>
<proteinExistence type="predicted"/>
<comment type="caution">
    <text evidence="2">The sequence shown here is derived from an EMBL/GenBank/DDBJ whole genome shotgun (WGS) entry which is preliminary data.</text>
</comment>
<dbReference type="EMBL" id="JAPCXC010000120">
    <property type="protein sequence ID" value="KAJ1604780.1"/>
    <property type="molecule type" value="Genomic_DNA"/>
</dbReference>
<gene>
    <name evidence="2" type="ORF">OJ253_3476</name>
</gene>
<keyword evidence="1" id="KW-0732">Signal</keyword>
<dbReference type="OrthoDB" id="340673at2759"/>
<accession>A0A9D5DFX7</accession>
<protein>
    <recommendedName>
        <fullName evidence="3">Signal peptide-containing protein</fullName>
    </recommendedName>
</protein>